<dbReference type="EMBL" id="AP019868">
    <property type="protein sequence ID" value="BBN05334.1"/>
    <property type="molecule type" value="Genomic_DNA"/>
</dbReference>
<dbReference type="PANTHER" id="PTHR33428">
    <property type="entry name" value="CHLOROPHYLLASE-2, CHLOROPLASTIC"/>
    <property type="match status" value="1"/>
</dbReference>
<dbReference type="SUPFAM" id="SSF53474">
    <property type="entry name" value="alpha/beta-Hydrolases"/>
    <property type="match status" value="1"/>
</dbReference>
<evidence type="ECO:0000313" key="5">
    <source>
        <dbReference type="Proteomes" id="UP001162541"/>
    </source>
</evidence>
<dbReference type="AlphaFoldDB" id="A0A176W2M2"/>
<evidence type="ECO:0000313" key="4">
    <source>
        <dbReference type="Proteomes" id="UP000077202"/>
    </source>
</evidence>
<dbReference type="ESTHER" id="marpo-a0a176w2m2">
    <property type="family name" value="Chlorophyllase_Plant"/>
</dbReference>
<proteinExistence type="predicted"/>
<dbReference type="PROSITE" id="PS51257">
    <property type="entry name" value="PROKAR_LIPOPROTEIN"/>
    <property type="match status" value="1"/>
</dbReference>
<sequence>MGTRRNMDVRLGAIWALLGTLFAIMACARANQLTDADEMRLAPDIYNEGPLTVDLFSVSSDALSGYKHRRSSKEAYAALKLAEDPPRPLLIAAPKTAGSYPVILVQHGYTMKNTFYSQMLKHIASHGFIVVAPQMYIFAGADATGEIISAGSVLDWFSVGLQDAISQRVPSVKADLKRAAVVGHSRGGKVVFGIATGVCNTSLKISALVGIDPVDGTGVGHQTKPPILQYSPHSLDLKIPTLIIGAGLGSVGRFLFPACAPKGVNHEAFFSDSASPAFHFVAPDYGHMDYLDDVCPGAQGWIAACLCKNGQAREPMRRFSAGIVVAFLQAALLQDSSQLATAILEPSLAPVKLETPGVFGTLADVTSYSRDSVTM</sequence>
<keyword evidence="1" id="KW-0732">Signal</keyword>
<dbReference type="Proteomes" id="UP000077202">
    <property type="component" value="Unassembled WGS sequence"/>
</dbReference>
<evidence type="ECO:0000256" key="1">
    <source>
        <dbReference type="SAM" id="SignalP"/>
    </source>
</evidence>
<reference evidence="2" key="2">
    <citation type="journal article" date="2019" name="Curr. Biol.">
        <title>Chromatin organization in early land plants reveals an ancestral association between H3K27me3, transposons, and constitutive heterochromatin.</title>
        <authorList>
            <person name="Montgomery S.A."/>
            <person name="Tanizawa Y."/>
            <person name="Galik B."/>
            <person name="Wang N."/>
            <person name="Ito T."/>
            <person name="Mochizuki T."/>
            <person name="Akimcheva S."/>
            <person name="Bowman J."/>
            <person name="Cognat V."/>
            <person name="Drouard L."/>
            <person name="Ekker H."/>
            <person name="Houng S."/>
            <person name="Kohchi T."/>
            <person name="Lin S."/>
            <person name="Liu L.D."/>
            <person name="Nakamura Y."/>
            <person name="Valeeva L.R."/>
            <person name="Shakirov E.V."/>
            <person name="Shippen D.E."/>
            <person name="Wei W."/>
            <person name="Yagura M."/>
            <person name="Yamaoka S."/>
            <person name="Yamato K.T."/>
            <person name="Liu C."/>
            <person name="Berger F."/>
        </authorList>
    </citation>
    <scope>NUCLEOTIDE SEQUENCE [LARGE SCALE GENOMIC DNA]</scope>
    <source>
        <strain evidence="2">Tak-1</strain>
    </source>
</reference>
<dbReference type="InterPro" id="IPR029058">
    <property type="entry name" value="AB_hydrolase_fold"/>
</dbReference>
<evidence type="ECO:0000313" key="2">
    <source>
        <dbReference type="EMBL" id="BBN05332.1"/>
    </source>
</evidence>
<dbReference type="GO" id="GO:0047746">
    <property type="term" value="F:chlorophyllase activity"/>
    <property type="evidence" value="ECO:0007669"/>
    <property type="project" value="TreeGrafter"/>
</dbReference>
<protein>
    <submittedName>
        <fullName evidence="3">Uncharacterized protein</fullName>
    </submittedName>
</protein>
<dbReference type="EMBL" id="AP019868">
    <property type="protein sequence ID" value="BBN05335.1"/>
    <property type="molecule type" value="Genomic_DNA"/>
</dbReference>
<dbReference type="Gene3D" id="3.40.50.1820">
    <property type="entry name" value="alpha/beta hydrolase"/>
    <property type="match status" value="1"/>
</dbReference>
<dbReference type="Pfam" id="PF07224">
    <property type="entry name" value="Chlorophyllase"/>
    <property type="match status" value="1"/>
</dbReference>
<evidence type="ECO:0000313" key="3">
    <source>
        <dbReference type="EMBL" id="OAE27314.1"/>
    </source>
</evidence>
<dbReference type="EMBL" id="AP019868">
    <property type="protein sequence ID" value="BBN05333.1"/>
    <property type="molecule type" value="Genomic_DNA"/>
</dbReference>
<dbReference type="PANTHER" id="PTHR33428:SF2">
    <property type="entry name" value="CHLOROPHYLLASE-2"/>
    <property type="match status" value="1"/>
</dbReference>
<dbReference type="InterPro" id="IPR017395">
    <property type="entry name" value="Chlorophyllase-like"/>
</dbReference>
<name>A0A176W2M2_MARPO</name>
<reference evidence="5" key="3">
    <citation type="journal article" date="2020" name="Curr. Biol.">
        <title>Chromatin organization in early land plants reveals an ancestral association between H3K27me3, transposons, and constitutive heterochromatin.</title>
        <authorList>
            <person name="Montgomery S.A."/>
            <person name="Tanizawa Y."/>
            <person name="Galik B."/>
            <person name="Wang N."/>
            <person name="Ito T."/>
            <person name="Mochizuki T."/>
            <person name="Akimcheva S."/>
            <person name="Bowman J.L."/>
            <person name="Cognat V."/>
            <person name="Marechal-Drouard L."/>
            <person name="Ekker H."/>
            <person name="Hong S.F."/>
            <person name="Kohchi T."/>
            <person name="Lin S.S."/>
            <person name="Liu L.D."/>
            <person name="Nakamura Y."/>
            <person name="Valeeva L.R."/>
            <person name="Shakirov E.V."/>
            <person name="Shippen D.E."/>
            <person name="Wei W.L."/>
            <person name="Yagura M."/>
            <person name="Yamaoka S."/>
            <person name="Yamato K.T."/>
            <person name="Liu C."/>
            <person name="Berger F."/>
        </authorList>
    </citation>
    <scope>NUCLEOTIDE SEQUENCE [LARGE SCALE GENOMIC DNA]</scope>
    <source>
        <strain evidence="5">Tak-1</strain>
    </source>
</reference>
<accession>A0A176W2M2</accession>
<dbReference type="EMBL" id="LVLJ01001921">
    <property type="protein sequence ID" value="OAE27314.1"/>
    <property type="molecule type" value="Genomic_DNA"/>
</dbReference>
<keyword evidence="4" id="KW-1185">Reference proteome</keyword>
<feature type="signal peptide" evidence="1">
    <location>
        <begin position="1"/>
        <end position="30"/>
    </location>
</feature>
<dbReference type="Proteomes" id="UP001162541">
    <property type="component" value="Chromosome 3"/>
</dbReference>
<dbReference type="GO" id="GO:0015996">
    <property type="term" value="P:chlorophyll catabolic process"/>
    <property type="evidence" value="ECO:0007669"/>
    <property type="project" value="UniProtKB-UniPathway"/>
</dbReference>
<reference evidence="3 4" key="1">
    <citation type="submission" date="2016-03" db="EMBL/GenBank/DDBJ databases">
        <title>Mechanisms controlling the formation of the plant cell surface in tip-growing cells are functionally conserved among land plants.</title>
        <authorList>
            <person name="Honkanen S."/>
            <person name="Jones V.A."/>
            <person name="Morieri G."/>
            <person name="Champion C."/>
            <person name="Hetherington A.J."/>
            <person name="Kelly S."/>
            <person name="Saint-Marcoux D."/>
            <person name="Proust H."/>
            <person name="Prescott H."/>
            <person name="Dolan L."/>
        </authorList>
    </citation>
    <scope>NUCLEOTIDE SEQUENCE [LARGE SCALE GENOMIC DNA]</scope>
    <source>
        <strain evidence="4">cv. Tak-1 and cv. Tak-2</strain>
        <tissue evidence="3">Whole gametophyte</tissue>
    </source>
</reference>
<dbReference type="EMBL" id="AP019868">
    <property type="protein sequence ID" value="BBN05332.1"/>
    <property type="molecule type" value="Genomic_DNA"/>
</dbReference>
<feature type="chain" id="PRO_5042334001" evidence="1">
    <location>
        <begin position="31"/>
        <end position="375"/>
    </location>
</feature>
<organism evidence="3 4">
    <name type="scientific">Marchantia polymorpha subsp. ruderalis</name>
    <dbReference type="NCBI Taxonomy" id="1480154"/>
    <lineage>
        <taxon>Eukaryota</taxon>
        <taxon>Viridiplantae</taxon>
        <taxon>Streptophyta</taxon>
        <taxon>Embryophyta</taxon>
        <taxon>Marchantiophyta</taxon>
        <taxon>Marchantiopsida</taxon>
        <taxon>Marchantiidae</taxon>
        <taxon>Marchantiales</taxon>
        <taxon>Marchantiaceae</taxon>
        <taxon>Marchantia</taxon>
    </lineage>
</organism>
<dbReference type="UniPathway" id="UPA00674"/>
<gene>
    <name evidence="3" type="ORF">AXG93_2817s1190</name>
    <name evidence="2" type="ORF">Mp_3g12200</name>
</gene>